<evidence type="ECO:0000313" key="2">
    <source>
        <dbReference type="EMBL" id="MDC2889855.1"/>
    </source>
</evidence>
<dbReference type="Proteomes" id="UP001528411">
    <property type="component" value="Unassembled WGS sequence"/>
</dbReference>
<keyword evidence="1" id="KW-0742">SOS response</keyword>
<dbReference type="Gene3D" id="1.20.1050.90">
    <property type="entry name" value="RecF/RecN/SMC, N-terminal domain"/>
    <property type="match status" value="1"/>
</dbReference>
<proteinExistence type="inferred from homology"/>
<dbReference type="InterPro" id="IPR042174">
    <property type="entry name" value="RecF_2"/>
</dbReference>
<evidence type="ECO:0000256" key="1">
    <source>
        <dbReference type="HAMAP-Rule" id="MF_00365"/>
    </source>
</evidence>
<keyword evidence="1" id="KW-0234">DNA repair</keyword>
<dbReference type="EMBL" id="JAQOMS010000002">
    <property type="protein sequence ID" value="MDC2889855.1"/>
    <property type="molecule type" value="Genomic_DNA"/>
</dbReference>
<accession>A0ABT5FE88</accession>
<reference evidence="2 3" key="1">
    <citation type="submission" date="2023-01" db="EMBL/GenBank/DDBJ databases">
        <title>Psychrosphaera sp. nov., isolated from marine algae.</title>
        <authorList>
            <person name="Bayburt H."/>
            <person name="Choi B.J."/>
            <person name="Kim J.M."/>
            <person name="Choi D.G."/>
            <person name="Jeon C.O."/>
        </authorList>
    </citation>
    <scope>NUCLEOTIDE SEQUENCE [LARGE SCALE GENOMIC DNA]</scope>
    <source>
        <strain evidence="2 3">G1-22</strain>
    </source>
</reference>
<dbReference type="RefSeq" id="WP_272181196.1">
    <property type="nucleotide sequence ID" value="NZ_JAQOMS010000002.1"/>
</dbReference>
<keyword evidence="1" id="KW-0227">DNA damage</keyword>
<sequence>MEHEYQAKWSEYARVHKQTNALLRKPNVNKTELLYWYKCLIDSAEIIESFRKSFFDKYFSKAIEKLVNELPDSETARLIRNVELKYKPKTFSKSEENFEQLIYDQIEKDLRYKQVGFGPNRADIVFVKDGDDVSNQLSRGQAKMLFYLLEIAMVKIIRDVTKKNMLLLVDDLPSEVDEFTRSTMLQMLLHSEAQIFVTGIENKIAMEFKNYTESVNVFHVEQGTVTPKSMEQLCP</sequence>
<protein>
    <recommendedName>
        <fullName evidence="1">DNA replication and repair protein RecF</fullName>
    </recommendedName>
</protein>
<dbReference type="InterPro" id="IPR027417">
    <property type="entry name" value="P-loop_NTPase"/>
</dbReference>
<keyword evidence="1" id="KW-0547">Nucleotide-binding</keyword>
<comment type="similarity">
    <text evidence="1">Belongs to the RecF family.</text>
</comment>
<evidence type="ECO:0000313" key="3">
    <source>
        <dbReference type="Proteomes" id="UP001528411"/>
    </source>
</evidence>
<comment type="subcellular location">
    <subcellularLocation>
        <location evidence="1">Cytoplasm</location>
    </subcellularLocation>
</comment>
<comment type="caution">
    <text evidence="1">Lacks conserved residue(s) required for the propagation of feature annotation.</text>
</comment>
<keyword evidence="1" id="KW-0238">DNA-binding</keyword>
<keyword evidence="1" id="KW-0963">Cytoplasm</keyword>
<comment type="function">
    <text evidence="1">The RecF protein is involved in DNA metabolism; it is required for DNA replication and normal SOS inducibility. RecF binds preferentially to single-stranded, linear DNA. It also seems to bind ATP.</text>
</comment>
<organism evidence="2 3">
    <name type="scientific">Psychrosphaera algicola</name>
    <dbReference type="NCBI Taxonomy" id="3023714"/>
    <lineage>
        <taxon>Bacteria</taxon>
        <taxon>Pseudomonadati</taxon>
        <taxon>Pseudomonadota</taxon>
        <taxon>Gammaproteobacteria</taxon>
        <taxon>Alteromonadales</taxon>
        <taxon>Pseudoalteromonadaceae</taxon>
        <taxon>Psychrosphaera</taxon>
    </lineage>
</organism>
<name>A0ABT5FE88_9GAMM</name>
<keyword evidence="1" id="KW-0067">ATP-binding</keyword>
<dbReference type="InterPro" id="IPR001238">
    <property type="entry name" value="DNA-binding_RecF"/>
</dbReference>
<comment type="caution">
    <text evidence="2">The sequence shown here is derived from an EMBL/GenBank/DDBJ whole genome shotgun (WGS) entry which is preliminary data.</text>
</comment>
<dbReference type="SUPFAM" id="SSF52540">
    <property type="entry name" value="P-loop containing nucleoside triphosphate hydrolases"/>
    <property type="match status" value="1"/>
</dbReference>
<keyword evidence="3" id="KW-1185">Reference proteome</keyword>
<gene>
    <name evidence="1" type="primary">recF</name>
    <name evidence="2" type="ORF">PN838_15105</name>
</gene>
<keyword evidence="1" id="KW-0235">DNA replication</keyword>
<dbReference type="HAMAP" id="MF_00365">
    <property type="entry name" value="RecF"/>
    <property type="match status" value="1"/>
</dbReference>